<dbReference type="AlphaFoldDB" id="F9UF29"/>
<keyword evidence="6 10" id="KW-0269">Exonuclease</keyword>
<dbReference type="InterPro" id="IPR011335">
    <property type="entry name" value="Restrct_endonuc-II-like"/>
</dbReference>
<dbReference type="HAMAP" id="MF_01486">
    <property type="entry name" value="RecC"/>
    <property type="match status" value="1"/>
</dbReference>
<dbReference type="Gene3D" id="1.10.10.990">
    <property type="match status" value="1"/>
</dbReference>
<dbReference type="SUPFAM" id="SSF52540">
    <property type="entry name" value="P-loop containing nucleoside triphosphate hydrolases"/>
    <property type="match status" value="2"/>
</dbReference>
<evidence type="ECO:0000256" key="2">
    <source>
        <dbReference type="ARBA" id="ARBA00022741"/>
    </source>
</evidence>
<evidence type="ECO:0000256" key="5">
    <source>
        <dbReference type="ARBA" id="ARBA00022806"/>
    </source>
</evidence>
<evidence type="ECO:0000313" key="13">
    <source>
        <dbReference type="Proteomes" id="UP000005459"/>
    </source>
</evidence>
<dbReference type="GO" id="GO:0005524">
    <property type="term" value="F:ATP binding"/>
    <property type="evidence" value="ECO:0007669"/>
    <property type="project" value="UniProtKB-UniRule"/>
</dbReference>
<dbReference type="STRING" id="768671.ThimaDRAFT_3532"/>
<dbReference type="GO" id="GO:0009338">
    <property type="term" value="C:exodeoxyribonuclease V complex"/>
    <property type="evidence" value="ECO:0007669"/>
    <property type="project" value="InterPro"/>
</dbReference>
<evidence type="ECO:0000256" key="3">
    <source>
        <dbReference type="ARBA" id="ARBA00022763"/>
    </source>
</evidence>
<keyword evidence="13" id="KW-1185">Reference proteome</keyword>
<dbReference type="Gene3D" id="1.10.10.160">
    <property type="match status" value="1"/>
</dbReference>
<evidence type="ECO:0000256" key="10">
    <source>
        <dbReference type="HAMAP-Rule" id="MF_01486"/>
    </source>
</evidence>
<gene>
    <name evidence="10" type="primary">recC</name>
    <name evidence="12" type="ORF">ThimaDRAFT_3532</name>
</gene>
<comment type="miscellaneous">
    <text evidence="10">In the RecBCD complex, RecB has a slow 3'-5' helicase, an exonuclease activity and loads RecA onto ssDNA, RecD has a fast 5'-3' helicase activity, while RecC stimulates the ATPase and processivity of the RecB helicase and contributes to recognition of the Chi site.</text>
</comment>
<evidence type="ECO:0000256" key="1">
    <source>
        <dbReference type="ARBA" id="ARBA00022722"/>
    </source>
</evidence>
<evidence type="ECO:0000256" key="8">
    <source>
        <dbReference type="ARBA" id="ARBA00023125"/>
    </source>
</evidence>
<evidence type="ECO:0000256" key="6">
    <source>
        <dbReference type="ARBA" id="ARBA00022839"/>
    </source>
</evidence>
<dbReference type="InterPro" id="IPR027417">
    <property type="entry name" value="P-loop_NTPase"/>
</dbReference>
<evidence type="ECO:0000313" key="12">
    <source>
        <dbReference type="EMBL" id="EGV17066.1"/>
    </source>
</evidence>
<dbReference type="PIRSF" id="PIRSF000980">
    <property type="entry name" value="RecC"/>
    <property type="match status" value="1"/>
</dbReference>
<dbReference type="GO" id="GO:0003678">
    <property type="term" value="F:DNA helicase activity"/>
    <property type="evidence" value="ECO:0007669"/>
    <property type="project" value="UniProtKB-UniRule"/>
</dbReference>
<dbReference type="SUPFAM" id="SSF52980">
    <property type="entry name" value="Restriction endonuclease-like"/>
    <property type="match status" value="1"/>
</dbReference>
<evidence type="ECO:0000259" key="11">
    <source>
        <dbReference type="Pfam" id="PF17946"/>
    </source>
</evidence>
<dbReference type="InterPro" id="IPR013986">
    <property type="entry name" value="DExx_box_DNA_helicase_dom_sf"/>
</dbReference>
<dbReference type="Gene3D" id="3.40.50.300">
    <property type="entry name" value="P-loop containing nucleotide triphosphate hydrolases"/>
    <property type="match status" value="2"/>
</dbReference>
<keyword evidence="1 10" id="KW-0540">Nuclease</keyword>
<dbReference type="Gene3D" id="3.40.50.10930">
    <property type="match status" value="1"/>
</dbReference>
<dbReference type="GO" id="GO:0003677">
    <property type="term" value="F:DNA binding"/>
    <property type="evidence" value="ECO:0007669"/>
    <property type="project" value="UniProtKB-UniRule"/>
</dbReference>
<dbReference type="eggNOG" id="COG1330">
    <property type="taxonomic scope" value="Bacteria"/>
</dbReference>
<dbReference type="EMBL" id="AFWV01000012">
    <property type="protein sequence ID" value="EGV17066.1"/>
    <property type="molecule type" value="Genomic_DNA"/>
</dbReference>
<reference evidence="12 13" key="1">
    <citation type="submission" date="2011-06" db="EMBL/GenBank/DDBJ databases">
        <title>The draft genome of Thiocapsa marina 5811.</title>
        <authorList>
            <consortium name="US DOE Joint Genome Institute (JGI-PGF)"/>
            <person name="Lucas S."/>
            <person name="Han J."/>
            <person name="Cheng J.-F."/>
            <person name="Goodwin L."/>
            <person name="Pitluck S."/>
            <person name="Peters L."/>
            <person name="Land M.L."/>
            <person name="Hauser L."/>
            <person name="Vogl K."/>
            <person name="Liu Z."/>
            <person name="Imhoff J."/>
            <person name="Thiel V."/>
            <person name="Frigaard N.-U."/>
            <person name="Bryant D."/>
            <person name="Woyke T.J."/>
        </authorList>
    </citation>
    <scope>NUCLEOTIDE SEQUENCE [LARGE SCALE GENOMIC DNA]</scope>
    <source>
        <strain evidence="12 13">5811</strain>
    </source>
</reference>
<dbReference type="PATRIC" id="fig|768671.3.peg.3729"/>
<keyword evidence="4 10" id="KW-0378">Hydrolase</keyword>
<keyword evidence="2 10" id="KW-0547">Nucleotide-binding</keyword>
<name>F9UF29_9GAMM</name>
<protein>
    <recommendedName>
        <fullName evidence="10">RecBCD enzyme subunit RecC</fullName>
    </recommendedName>
    <alternativeName>
        <fullName evidence="10">Exonuclease V subunit RecC</fullName>
        <shortName evidence="10">ExoV subunit RecC</shortName>
    </alternativeName>
    <alternativeName>
        <fullName evidence="10">Helicase/nuclease RecBCD subunit RecC</fullName>
    </alternativeName>
</protein>
<dbReference type="Pfam" id="PF17946">
    <property type="entry name" value="RecC_C"/>
    <property type="match status" value="1"/>
</dbReference>
<feature type="domain" description="RecC C-terminal" evidence="11">
    <location>
        <begin position="894"/>
        <end position="1140"/>
    </location>
</feature>
<keyword evidence="8 10" id="KW-0238">DNA-binding</keyword>
<evidence type="ECO:0000256" key="4">
    <source>
        <dbReference type="ARBA" id="ARBA00022801"/>
    </source>
</evidence>
<keyword evidence="7 10" id="KW-0067">ATP-binding</keyword>
<dbReference type="Pfam" id="PF04257">
    <property type="entry name" value="Exonuc_V_gamma"/>
    <property type="match status" value="1"/>
</dbReference>
<dbReference type="GO" id="GO:0000724">
    <property type="term" value="P:double-strand break repair via homologous recombination"/>
    <property type="evidence" value="ECO:0007669"/>
    <property type="project" value="UniProtKB-UniRule"/>
</dbReference>
<comment type="function">
    <text evidence="10">A helicase/nuclease that prepares dsDNA breaks (DSB) for recombinational DNA repair. Binds to DSBs and unwinds DNA via a highly rapid and processive ATP-dependent bidirectional helicase activity. Unwinds dsDNA until it encounters a Chi (crossover hotspot instigator) sequence from the 3' direction. Cuts ssDNA a few nucleotides 3' to the Chi site. The properties and activities of the enzyme are changed at Chi. The Chi-altered holoenzyme produces a long 3'-ssDNA overhang and facilitates RecA-binding to the ssDNA for homologous DNA recombination and repair. Holoenzyme degrades any linearized DNA that is unable to undergo homologous recombination. In the holoenzyme this subunit recognizes the wild-type Chi sequence, and when added to isolated RecB increases its ATP-dependent helicase processivity.</text>
</comment>
<dbReference type="PANTHER" id="PTHR30591">
    <property type="entry name" value="RECBCD ENZYME SUBUNIT RECC"/>
    <property type="match status" value="1"/>
</dbReference>
<dbReference type="InterPro" id="IPR006697">
    <property type="entry name" value="RecC"/>
</dbReference>
<keyword evidence="5 10" id="KW-0347">Helicase</keyword>
<dbReference type="NCBIfam" id="TIGR01450">
    <property type="entry name" value="recC"/>
    <property type="match status" value="1"/>
</dbReference>
<dbReference type="Proteomes" id="UP000005459">
    <property type="component" value="Unassembled WGS sequence"/>
</dbReference>
<keyword evidence="3 10" id="KW-0227">DNA damage</keyword>
<evidence type="ECO:0000256" key="9">
    <source>
        <dbReference type="ARBA" id="ARBA00023204"/>
    </source>
</evidence>
<dbReference type="PANTHER" id="PTHR30591:SF1">
    <property type="entry name" value="RECBCD ENZYME SUBUNIT RECC"/>
    <property type="match status" value="1"/>
</dbReference>
<accession>F9UF29</accession>
<organism evidence="12 13">
    <name type="scientific">Thiocapsa marina 5811</name>
    <dbReference type="NCBI Taxonomy" id="768671"/>
    <lineage>
        <taxon>Bacteria</taxon>
        <taxon>Pseudomonadati</taxon>
        <taxon>Pseudomonadota</taxon>
        <taxon>Gammaproteobacteria</taxon>
        <taxon>Chromatiales</taxon>
        <taxon>Chromatiaceae</taxon>
        <taxon>Thiocapsa</taxon>
    </lineage>
</organism>
<keyword evidence="9 10" id="KW-0234">DNA repair</keyword>
<dbReference type="GO" id="GO:0008854">
    <property type="term" value="F:exodeoxyribonuclease V activity"/>
    <property type="evidence" value="ECO:0007669"/>
    <property type="project" value="InterPro"/>
</dbReference>
<sequence>MELDVTTSALTPGLMLVHGNRPEDLRDLLVEWMARYPLAPLENEIVLVQSNGIAQWLKLALAADADPGSGACAAGERGLGIAAALEISLPARFLWRVYRAVLGADAVPEISPFDKSRLVWRLMRLLPELLAQPEYLPLRRFLQTDADLRKRFQLAERLADLYDQYQVYRADWLAAWGNGEDVLIEARGARVPLPEEQRWQSGLWRALRADVTAEAVKAGGEGRAQWAGIGRAGVHEAFLRRVSDFPEDVHPLGLPRRVMVFGISSLPRQSLEVLAGMARWSQVLMCVHNPCEHHWADIVADKDLLRAERSRQRRRGGMPRDLSEEDMHLHAQPLLAAWGKQGRDFIGLLDEHDDEAAREGYFARFKAIGQRIDLFDSSGEAGSLLAQLQDDIRDLRPLKETRTHWPEVPSSGDNSIRFHIAHSPQREVEILHDVLLAAFNTDATLTPRDIIVMVPDIDTYAPHIQAVFGLIDRDDPRYIPYSVADQGQRATEPLIAALEKLLELPRSRLAVSDVLDLLEAPALRRRFGVAEADLPRLHRWIRGANIRWGLHAEQRASLDLPTRPDAQAQHTWLFGLRRMLLGYAVGTADDDGAWQGIEPFEEIGGLDAVLLGPLVQLVDRLDATWRTLCEPATVADWCTRLRTLMADFFDAADNGEAFTLMQLDTALQGWQEACDEAALAEELPLSVVGDYWLSQLDDGGLSQRFFAGAVTFATLMPMRAIPFRHVCLLGMNDGDYPRTRIPMDFDLMGRDYRPGDRSRREDDRYLFLEALLSARDHLHISWVGRSITDNGVRPPSVLVAQLRDHLAAGWRLARDTAEPEDASSIDPGQALLNALTLEHPLQPFSPDYFPQNPERAPFFTYAREWRPLDAAQPRRPDAATQVPATALPPLTRDEPLALRDLVDLLKSPVKAFFRQRLGVLFESDDPTSEDQEPFTLEPLARWQLQDELIRIQAQALARGEPIVAARETRLERVRRRGDLAPGGFGEAVAADLVAPMDDLFVRYQTALDRWPNPSEDEEEIRVQADLSEPVPELADWIGGIRTDAEGLRGRVLIEASDLVKNGHYRGEKLIRHWVAHLALHLAGGPLTTLVLSKVRDVELKPLPVEHAKAHLTALLAAWQEGMCRPLPLAAKTALEWLKAGDASKARTTYEGGYMNTGEVATDPYLARAYPDFDALCASGEFTRLAERLLRPLYTAMHADDKKKPDRPAVPQATGAAA</sequence>
<proteinExistence type="inferred from homology"/>
<dbReference type="InterPro" id="IPR041500">
    <property type="entry name" value="RecC_C"/>
</dbReference>
<evidence type="ECO:0000256" key="7">
    <source>
        <dbReference type="ARBA" id="ARBA00022840"/>
    </source>
</evidence>
<comment type="subunit">
    <text evidence="10">Heterotrimer of RecB, RecC and RecD. All subunits contribute to DNA-binding.</text>
</comment>
<comment type="similarity">
    <text evidence="10">Belongs to the RecC family.</text>
</comment>